<dbReference type="AlphaFoldDB" id="A0A9W6JG52"/>
<evidence type="ECO:0000256" key="1">
    <source>
        <dbReference type="SAM" id="Phobius"/>
    </source>
</evidence>
<accession>A0A9W6JG52</accession>
<proteinExistence type="predicted"/>
<dbReference type="RefSeq" id="WP_271202916.1">
    <property type="nucleotide sequence ID" value="NZ_BSFK01000003.1"/>
</dbReference>
<protein>
    <submittedName>
        <fullName evidence="2">Uncharacterized protein</fullName>
    </submittedName>
</protein>
<dbReference type="EMBL" id="BSFK01000003">
    <property type="protein sequence ID" value="GLK74933.1"/>
    <property type="molecule type" value="Genomic_DNA"/>
</dbReference>
<organism evidence="2 3">
    <name type="scientific">Methylopila jiangsuensis</name>
    <dbReference type="NCBI Taxonomy" id="586230"/>
    <lineage>
        <taxon>Bacteria</taxon>
        <taxon>Pseudomonadati</taxon>
        <taxon>Pseudomonadota</taxon>
        <taxon>Alphaproteobacteria</taxon>
        <taxon>Hyphomicrobiales</taxon>
        <taxon>Methylopilaceae</taxon>
        <taxon>Methylopila</taxon>
    </lineage>
</organism>
<evidence type="ECO:0000313" key="2">
    <source>
        <dbReference type="EMBL" id="GLK74933.1"/>
    </source>
</evidence>
<feature type="transmembrane region" description="Helical" evidence="1">
    <location>
        <begin position="113"/>
        <end position="138"/>
    </location>
</feature>
<keyword evidence="1" id="KW-1133">Transmembrane helix</keyword>
<keyword evidence="1" id="KW-0812">Transmembrane</keyword>
<name>A0A9W6JG52_9HYPH</name>
<feature type="transmembrane region" description="Helical" evidence="1">
    <location>
        <begin position="158"/>
        <end position="177"/>
    </location>
</feature>
<evidence type="ECO:0000313" key="3">
    <source>
        <dbReference type="Proteomes" id="UP001143364"/>
    </source>
</evidence>
<dbReference type="Proteomes" id="UP001143364">
    <property type="component" value="Unassembled WGS sequence"/>
</dbReference>
<gene>
    <name evidence="2" type="ORF">GCM10008171_01860</name>
</gene>
<reference evidence="2" key="2">
    <citation type="submission" date="2023-01" db="EMBL/GenBank/DDBJ databases">
        <authorList>
            <person name="Sun Q."/>
            <person name="Evtushenko L."/>
        </authorList>
    </citation>
    <scope>NUCLEOTIDE SEQUENCE</scope>
    <source>
        <strain evidence="2">VKM B-2555</strain>
    </source>
</reference>
<sequence>MTATTVPVACTLAPGAFGERVDLIGDLNREALRTRIRIGPRLELGYDPAAEGRVRVMVERERQCCGFLDFEVRLDGGLVILAITAPDDGMADAVLSPFESGADGAKLTTGTKLAVSAAATSATAAVACGACCVLPLALPAVAVGMFGGALSWFAGARPWMVAIAALLVVAAWGWIAIESRRTSRRPARSSLALAVAWPLVEGPTVSVIKG</sequence>
<keyword evidence="1" id="KW-0472">Membrane</keyword>
<comment type="caution">
    <text evidence="2">The sequence shown here is derived from an EMBL/GenBank/DDBJ whole genome shotgun (WGS) entry which is preliminary data.</text>
</comment>
<reference evidence="2" key="1">
    <citation type="journal article" date="2014" name="Int. J. Syst. Evol. Microbiol.">
        <title>Complete genome sequence of Corynebacterium casei LMG S-19264T (=DSM 44701T), isolated from a smear-ripened cheese.</title>
        <authorList>
            <consortium name="US DOE Joint Genome Institute (JGI-PGF)"/>
            <person name="Walter F."/>
            <person name="Albersmeier A."/>
            <person name="Kalinowski J."/>
            <person name="Ruckert C."/>
        </authorList>
    </citation>
    <scope>NUCLEOTIDE SEQUENCE</scope>
    <source>
        <strain evidence="2">VKM B-2555</strain>
    </source>
</reference>
<keyword evidence="3" id="KW-1185">Reference proteome</keyword>